<dbReference type="AlphaFoldDB" id="A0A834NSC1"/>
<keyword evidence="3" id="KW-1185">Reference proteome</keyword>
<protein>
    <submittedName>
        <fullName evidence="2">Uncharacterized protein</fullName>
    </submittedName>
</protein>
<sequence length="109" mass="11813">MSTLLPAGFTSGILAREFRDIKKEKKGTKYKSSSRASPLSPHQIHAPPLTAAAAAVAPPTEAAATEEEQEEVRKAESSFVFLTTKRITTPRKCDLSARTRETANVDINS</sequence>
<gene>
    <name evidence="2" type="ORF">H0235_011375</name>
</gene>
<evidence type="ECO:0000313" key="3">
    <source>
        <dbReference type="Proteomes" id="UP000600918"/>
    </source>
</evidence>
<proteinExistence type="predicted"/>
<organism evidence="2 3">
    <name type="scientific">Vespula pensylvanica</name>
    <name type="common">Western yellow jacket</name>
    <name type="synonym">Wasp</name>
    <dbReference type="NCBI Taxonomy" id="30213"/>
    <lineage>
        <taxon>Eukaryota</taxon>
        <taxon>Metazoa</taxon>
        <taxon>Ecdysozoa</taxon>
        <taxon>Arthropoda</taxon>
        <taxon>Hexapoda</taxon>
        <taxon>Insecta</taxon>
        <taxon>Pterygota</taxon>
        <taxon>Neoptera</taxon>
        <taxon>Endopterygota</taxon>
        <taxon>Hymenoptera</taxon>
        <taxon>Apocrita</taxon>
        <taxon>Aculeata</taxon>
        <taxon>Vespoidea</taxon>
        <taxon>Vespidae</taxon>
        <taxon>Vespinae</taxon>
        <taxon>Vespula</taxon>
    </lineage>
</organism>
<dbReference type="Proteomes" id="UP000600918">
    <property type="component" value="Unassembled WGS sequence"/>
</dbReference>
<evidence type="ECO:0000313" key="2">
    <source>
        <dbReference type="EMBL" id="KAF7416844.1"/>
    </source>
</evidence>
<feature type="compositionally biased region" description="Low complexity" evidence="1">
    <location>
        <begin position="46"/>
        <end position="63"/>
    </location>
</feature>
<reference evidence="2" key="1">
    <citation type="journal article" date="2020" name="G3 (Bethesda)">
        <title>High-Quality Assemblies for Three Invasive Social Wasps from the &lt;i&gt;Vespula&lt;/i&gt; Genus.</title>
        <authorList>
            <person name="Harrop T.W.R."/>
            <person name="Guhlin J."/>
            <person name="McLaughlin G.M."/>
            <person name="Permina E."/>
            <person name="Stockwell P."/>
            <person name="Gilligan J."/>
            <person name="Le Lec M.F."/>
            <person name="Gruber M.A.M."/>
            <person name="Quinn O."/>
            <person name="Lovegrove M."/>
            <person name="Duncan E.J."/>
            <person name="Remnant E.J."/>
            <person name="Van Eeckhoven J."/>
            <person name="Graham B."/>
            <person name="Knapp R.A."/>
            <person name="Langford K.W."/>
            <person name="Kronenberg Z."/>
            <person name="Press M.O."/>
            <person name="Eacker S.M."/>
            <person name="Wilson-Rankin E.E."/>
            <person name="Purcell J."/>
            <person name="Lester P.J."/>
            <person name="Dearden P.K."/>
        </authorList>
    </citation>
    <scope>NUCLEOTIDE SEQUENCE</scope>
    <source>
        <strain evidence="2">Volc-1</strain>
    </source>
</reference>
<evidence type="ECO:0000256" key="1">
    <source>
        <dbReference type="SAM" id="MobiDB-lite"/>
    </source>
</evidence>
<comment type="caution">
    <text evidence="2">The sequence shown here is derived from an EMBL/GenBank/DDBJ whole genome shotgun (WGS) entry which is preliminary data.</text>
</comment>
<accession>A0A834NSC1</accession>
<feature type="region of interest" description="Disordered" evidence="1">
    <location>
        <begin position="24"/>
        <end position="76"/>
    </location>
</feature>
<name>A0A834NSC1_VESPE</name>
<dbReference type="EMBL" id="JACSDY010000010">
    <property type="protein sequence ID" value="KAF7416844.1"/>
    <property type="molecule type" value="Genomic_DNA"/>
</dbReference>